<name>M8C6L9_AEGTA</name>
<dbReference type="EnsemblPlants" id="EMT32985">
    <property type="protein sequence ID" value="EMT32985"/>
    <property type="gene ID" value="F775_06226"/>
</dbReference>
<evidence type="ECO:0000313" key="3">
    <source>
        <dbReference type="EnsemblPlants" id="EMT32985"/>
    </source>
</evidence>
<organism evidence="3">
    <name type="scientific">Aegilops tauschii</name>
    <name type="common">Tausch's goatgrass</name>
    <name type="synonym">Aegilops squarrosa</name>
    <dbReference type="NCBI Taxonomy" id="37682"/>
    <lineage>
        <taxon>Eukaryota</taxon>
        <taxon>Viridiplantae</taxon>
        <taxon>Streptophyta</taxon>
        <taxon>Embryophyta</taxon>
        <taxon>Tracheophyta</taxon>
        <taxon>Spermatophyta</taxon>
        <taxon>Magnoliopsida</taxon>
        <taxon>Liliopsida</taxon>
        <taxon>Poales</taxon>
        <taxon>Poaceae</taxon>
        <taxon>BOP clade</taxon>
        <taxon>Pooideae</taxon>
        <taxon>Triticodae</taxon>
        <taxon>Triticeae</taxon>
        <taxon>Triticinae</taxon>
        <taxon>Aegilops</taxon>
    </lineage>
</organism>
<protein>
    <recommendedName>
        <fullName evidence="2">F-box protein AT5G49610-like beta-propeller domain-containing protein</fullName>
    </recommendedName>
</protein>
<evidence type="ECO:0000259" key="2">
    <source>
        <dbReference type="Pfam" id="PF23635"/>
    </source>
</evidence>
<reference evidence="3" key="1">
    <citation type="submission" date="2015-06" db="UniProtKB">
        <authorList>
            <consortium name="EnsemblPlants"/>
        </authorList>
    </citation>
    <scope>IDENTIFICATION</scope>
</reference>
<feature type="region of interest" description="Disordered" evidence="1">
    <location>
        <begin position="195"/>
        <end position="216"/>
    </location>
</feature>
<dbReference type="PANTHER" id="PTHR33207">
    <property type="entry name" value="F-BOX DOMAIN CONTAINING PROTEIN-RELATED"/>
    <property type="match status" value="1"/>
</dbReference>
<sequence>MEWRILPTSTLLGLRESLSAEIGTMMHGLIWWQNWMYDQIVVLDTSTFQFSLIDVPKQLETEWDESTYKLGETKDEKLCIVDIKDNTLVSWFLASDDDIAFSRWMMYKEFPLNPIVKEFTGFLMEEEGCNARVELVEVIDGFVYLSIFYVKDTQSRELYLSLCLETSEMSELFHDAYRDNVEVHPYVMAWPPSLLPSKEDSETEVTGDRVADDGPVGTEEASSILVTALHSLSQALMDGSDSNKELLVELDDFLLDSTNETAVELAAFLRPTEDDKDSLMSKIITLDAQLMTARDRILRIRGRCQELAATSLPVEVLLHVVFAKEIKPERKNILEAEMGKWGVANSENIFV</sequence>
<feature type="domain" description="F-box protein AT5G49610-like beta-propeller" evidence="2">
    <location>
        <begin position="3"/>
        <end position="193"/>
    </location>
</feature>
<dbReference type="InterPro" id="IPR056594">
    <property type="entry name" value="AT5G49610-like_b-prop"/>
</dbReference>
<dbReference type="AlphaFoldDB" id="M8C6L9"/>
<accession>M8C6L9</accession>
<dbReference type="Pfam" id="PF23635">
    <property type="entry name" value="Beta-prop_AT5G49610-like"/>
    <property type="match status" value="1"/>
</dbReference>
<evidence type="ECO:0000256" key="1">
    <source>
        <dbReference type="SAM" id="MobiDB-lite"/>
    </source>
</evidence>
<proteinExistence type="predicted"/>